<accession>A0ABP7TG21</accession>
<protein>
    <submittedName>
        <fullName evidence="2">Uncharacterized protein</fullName>
    </submittedName>
</protein>
<proteinExistence type="predicted"/>
<dbReference type="EMBL" id="BAABDK010000005">
    <property type="protein sequence ID" value="GAA4025819.1"/>
    <property type="molecule type" value="Genomic_DNA"/>
</dbReference>
<reference evidence="3" key="1">
    <citation type="journal article" date="2019" name="Int. J. Syst. Evol. Microbiol.">
        <title>The Global Catalogue of Microorganisms (GCM) 10K type strain sequencing project: providing services to taxonomists for standard genome sequencing and annotation.</title>
        <authorList>
            <consortium name="The Broad Institute Genomics Platform"/>
            <consortium name="The Broad Institute Genome Sequencing Center for Infectious Disease"/>
            <person name="Wu L."/>
            <person name="Ma J."/>
        </authorList>
    </citation>
    <scope>NUCLEOTIDE SEQUENCE [LARGE SCALE GENOMIC DNA]</scope>
    <source>
        <strain evidence="3">JCM 17225</strain>
    </source>
</reference>
<evidence type="ECO:0000313" key="3">
    <source>
        <dbReference type="Proteomes" id="UP001501469"/>
    </source>
</evidence>
<name>A0ABP7TG21_9BACT</name>
<dbReference type="Proteomes" id="UP001501469">
    <property type="component" value="Unassembled WGS sequence"/>
</dbReference>
<keyword evidence="1" id="KW-0732">Signal</keyword>
<organism evidence="2 3">
    <name type="scientific">Hymenobacter glaciei</name>
    <dbReference type="NCBI Taxonomy" id="877209"/>
    <lineage>
        <taxon>Bacteria</taxon>
        <taxon>Pseudomonadati</taxon>
        <taxon>Bacteroidota</taxon>
        <taxon>Cytophagia</taxon>
        <taxon>Cytophagales</taxon>
        <taxon>Hymenobacteraceae</taxon>
        <taxon>Hymenobacter</taxon>
    </lineage>
</organism>
<sequence length="124" mass="13482">MKALYVLFAAASLALVAPSARATTPGTDDPTETARKATAREKVAAAAKAAKAAKAVKKSSAYRFYKFKAGLNHSMLVLLGLEDSKAITSPAKRDRQLHIHQKHLKTKAKLEAKARRRRTTHLFG</sequence>
<feature type="chain" id="PRO_5046688933" evidence="1">
    <location>
        <begin position="23"/>
        <end position="124"/>
    </location>
</feature>
<keyword evidence="3" id="KW-1185">Reference proteome</keyword>
<evidence type="ECO:0000256" key="1">
    <source>
        <dbReference type="SAM" id="SignalP"/>
    </source>
</evidence>
<comment type="caution">
    <text evidence="2">The sequence shown here is derived from an EMBL/GenBank/DDBJ whole genome shotgun (WGS) entry which is preliminary data.</text>
</comment>
<dbReference type="RefSeq" id="WP_345050409.1">
    <property type="nucleotide sequence ID" value="NZ_BAABDK010000005.1"/>
</dbReference>
<evidence type="ECO:0000313" key="2">
    <source>
        <dbReference type="EMBL" id="GAA4025819.1"/>
    </source>
</evidence>
<gene>
    <name evidence="2" type="ORF">GCM10022409_07280</name>
</gene>
<feature type="signal peptide" evidence="1">
    <location>
        <begin position="1"/>
        <end position="22"/>
    </location>
</feature>